<reference evidence="2 3" key="1">
    <citation type="journal article" date="2013" name="BMC Genomics">
        <title>Genomics-driven discovery of the pneumocandin biosynthetic gene cluster in the fungus Glarea lozoyensis.</title>
        <authorList>
            <person name="Chen L."/>
            <person name="Yue Q."/>
            <person name="Zhang X."/>
            <person name="Xiang M."/>
            <person name="Wang C."/>
            <person name="Li S."/>
            <person name="Che Y."/>
            <person name="Ortiz-Lopez F.J."/>
            <person name="Bills G.F."/>
            <person name="Liu X."/>
            <person name="An Z."/>
        </authorList>
    </citation>
    <scope>NUCLEOTIDE SEQUENCE [LARGE SCALE GENOMIC DNA]</scope>
    <source>
        <strain evidence="3">ATCC 20868 / MF5171</strain>
    </source>
</reference>
<evidence type="ECO:0000313" key="3">
    <source>
        <dbReference type="Proteomes" id="UP000016922"/>
    </source>
</evidence>
<evidence type="ECO:0000256" key="1">
    <source>
        <dbReference type="SAM" id="SignalP"/>
    </source>
</evidence>
<accession>S3DFI5</accession>
<keyword evidence="1" id="KW-0732">Signal</keyword>
<keyword evidence="3" id="KW-1185">Reference proteome</keyword>
<gene>
    <name evidence="2" type="ORF">GLAREA_05212</name>
</gene>
<sequence length="60" mass="5963">MQFTLFTVLSLVAVALAGPIRLDARAPQVASEAAAMTNSAGEVVAFDSTSVVQPATAAGA</sequence>
<dbReference type="EMBL" id="KE145353">
    <property type="protein sequence ID" value="EPE35874.1"/>
    <property type="molecule type" value="Genomic_DNA"/>
</dbReference>
<dbReference type="RefSeq" id="XP_008076692.1">
    <property type="nucleotide sequence ID" value="XM_008078501.1"/>
</dbReference>
<evidence type="ECO:0000313" key="2">
    <source>
        <dbReference type="EMBL" id="EPE35874.1"/>
    </source>
</evidence>
<dbReference type="KEGG" id="glz:GLAREA_05212"/>
<dbReference type="Proteomes" id="UP000016922">
    <property type="component" value="Unassembled WGS sequence"/>
</dbReference>
<proteinExistence type="predicted"/>
<organism evidence="2 3">
    <name type="scientific">Glarea lozoyensis (strain ATCC 20868 / MF5171)</name>
    <dbReference type="NCBI Taxonomy" id="1116229"/>
    <lineage>
        <taxon>Eukaryota</taxon>
        <taxon>Fungi</taxon>
        <taxon>Dikarya</taxon>
        <taxon>Ascomycota</taxon>
        <taxon>Pezizomycotina</taxon>
        <taxon>Leotiomycetes</taxon>
        <taxon>Helotiales</taxon>
        <taxon>Helotiaceae</taxon>
        <taxon>Glarea</taxon>
    </lineage>
</organism>
<dbReference type="HOGENOM" id="CLU_188547_3_0_1"/>
<dbReference type="AlphaFoldDB" id="S3DFI5"/>
<protein>
    <submittedName>
        <fullName evidence="2">Uncharacterized protein</fullName>
    </submittedName>
</protein>
<feature type="signal peptide" evidence="1">
    <location>
        <begin position="1"/>
        <end position="17"/>
    </location>
</feature>
<dbReference type="GeneID" id="19464266"/>
<name>S3DFI5_GLAL2</name>
<feature type="chain" id="PRO_5004519811" evidence="1">
    <location>
        <begin position="18"/>
        <end position="60"/>
    </location>
</feature>
<dbReference type="OrthoDB" id="4835952at2759"/>